<gene>
    <name evidence="2" type="ORF">C5C04_11520</name>
    <name evidence="3" type="ORF">C5C40_15225</name>
</gene>
<feature type="region of interest" description="Disordered" evidence="1">
    <location>
        <begin position="116"/>
        <end position="136"/>
    </location>
</feature>
<organism evidence="2 4">
    <name type="scientific">Rathayibacter rathayi</name>
    <name type="common">Corynebacterium rathayi</name>
    <dbReference type="NCBI Taxonomy" id="33887"/>
    <lineage>
        <taxon>Bacteria</taxon>
        <taxon>Bacillati</taxon>
        <taxon>Actinomycetota</taxon>
        <taxon>Actinomycetes</taxon>
        <taxon>Micrococcales</taxon>
        <taxon>Microbacteriaceae</taxon>
        <taxon>Rathayibacter</taxon>
    </lineage>
</organism>
<evidence type="ECO:0000256" key="1">
    <source>
        <dbReference type="SAM" id="MobiDB-lite"/>
    </source>
</evidence>
<name>A0ABD6W6X7_RATRA</name>
<evidence type="ECO:0000313" key="5">
    <source>
        <dbReference type="Proteomes" id="UP000239698"/>
    </source>
</evidence>
<dbReference type="AlphaFoldDB" id="A0ABD6W6X7"/>
<evidence type="ECO:0000313" key="3">
    <source>
        <dbReference type="EMBL" id="PPH71275.1"/>
    </source>
</evidence>
<protein>
    <submittedName>
        <fullName evidence="2">Uncharacterized protein</fullName>
    </submittedName>
</protein>
<dbReference type="Proteomes" id="UP000239698">
    <property type="component" value="Unassembled WGS sequence"/>
</dbReference>
<keyword evidence="5" id="KW-1185">Reference proteome</keyword>
<sequence>MLTDVGIDPNRMTPQSLVVALDQVIQSKRITVPERIENPIAWYRWLLNQTFAQHIGVDSASTPGSANRDLARAAAREALAAERATEARRVAAIDRAAVAEVLAQLRADINADRTRRMRGTRGAPSGVDSTLWKVQK</sequence>
<proteinExistence type="predicted"/>
<dbReference type="Proteomes" id="UP000237881">
    <property type="component" value="Unassembled WGS sequence"/>
</dbReference>
<evidence type="ECO:0000313" key="2">
    <source>
        <dbReference type="EMBL" id="PPF11959.1"/>
    </source>
</evidence>
<dbReference type="EMBL" id="PSVT01000059">
    <property type="protein sequence ID" value="PPH71275.1"/>
    <property type="molecule type" value="Genomic_DNA"/>
</dbReference>
<comment type="caution">
    <text evidence="2">The sequence shown here is derived from an EMBL/GenBank/DDBJ whole genome shotgun (WGS) entry which is preliminary data.</text>
</comment>
<evidence type="ECO:0000313" key="4">
    <source>
        <dbReference type="Proteomes" id="UP000237881"/>
    </source>
</evidence>
<reference evidence="4 5" key="1">
    <citation type="submission" date="2018-02" db="EMBL/GenBank/DDBJ databases">
        <title>Bacteriophage NCPPB3778 and a type I-E CRISPR drive the evolution of the US Biological Select Agent, Rathayibacter toxicus.</title>
        <authorList>
            <person name="Davis E.W.II."/>
            <person name="Tabima J.F."/>
            <person name="Weisberg A.J."/>
            <person name="Lopes L.D."/>
            <person name="Wiseman M.S."/>
            <person name="Wiseman M.S."/>
            <person name="Pupko T."/>
            <person name="Belcher M.S."/>
            <person name="Sechler A.J."/>
            <person name="Tancos M.A."/>
            <person name="Schroeder B.K."/>
            <person name="Murray T.D."/>
            <person name="Luster D.G."/>
            <person name="Schneider W.L."/>
            <person name="Rogers E."/>
            <person name="Andreote F.D."/>
            <person name="Grunwald N.J."/>
            <person name="Putnam M.L."/>
            <person name="Chang J.H."/>
        </authorList>
    </citation>
    <scope>NUCLEOTIDE SEQUENCE [LARGE SCALE GENOMIC DNA]</scope>
    <source>
        <strain evidence="3 5">AY1D6</strain>
        <strain evidence="2 4">AY1I9</strain>
    </source>
</reference>
<accession>A0ABD6W6X7</accession>
<dbReference type="EMBL" id="PSUL01000029">
    <property type="protein sequence ID" value="PPF11959.1"/>
    <property type="molecule type" value="Genomic_DNA"/>
</dbReference>